<proteinExistence type="predicted"/>
<evidence type="ECO:0000313" key="3">
    <source>
        <dbReference type="EMBL" id="KMZ68229.1"/>
    </source>
</evidence>
<keyword evidence="1" id="KW-0472">Membrane</keyword>
<accession>A0A0K9PGX8</accession>
<dbReference type="OMA" id="MNTNDHG"/>
<evidence type="ECO:0000256" key="2">
    <source>
        <dbReference type="SAM" id="SignalP"/>
    </source>
</evidence>
<protein>
    <recommendedName>
        <fullName evidence="5">Hydroxyproline-rich glycoprotein family protein</fullName>
    </recommendedName>
</protein>
<feature type="transmembrane region" description="Helical" evidence="1">
    <location>
        <begin position="119"/>
        <end position="137"/>
    </location>
</feature>
<sequence>MSTSLAVFLLLVVFMEFPYISISDNPLVGECPYPCLPPPISGNNYAPTPPSSQSQQGVVYPYPPPPPSGIAAYFYPPPSYGSGYLPQNTHVAPPPPNPILPYFPFYYRMPPGSGASPRTAAGFGLCYVFIHLLLVLIS</sequence>
<dbReference type="EMBL" id="LFYR01000857">
    <property type="protein sequence ID" value="KMZ68229.1"/>
    <property type="molecule type" value="Genomic_DNA"/>
</dbReference>
<dbReference type="AlphaFoldDB" id="A0A0K9PGX8"/>
<keyword evidence="1" id="KW-1133">Transmembrane helix</keyword>
<keyword evidence="4" id="KW-1185">Reference proteome</keyword>
<keyword evidence="2" id="KW-0732">Signal</keyword>
<evidence type="ECO:0000313" key="4">
    <source>
        <dbReference type="Proteomes" id="UP000036987"/>
    </source>
</evidence>
<dbReference type="Proteomes" id="UP000036987">
    <property type="component" value="Unassembled WGS sequence"/>
</dbReference>
<dbReference type="STRING" id="29655.A0A0K9PGX8"/>
<keyword evidence="1" id="KW-0812">Transmembrane</keyword>
<gene>
    <name evidence="3" type="ORF">ZOSMA_246G00210</name>
</gene>
<reference evidence="4" key="1">
    <citation type="journal article" date="2016" name="Nature">
        <title>The genome of the seagrass Zostera marina reveals angiosperm adaptation to the sea.</title>
        <authorList>
            <person name="Olsen J.L."/>
            <person name="Rouze P."/>
            <person name="Verhelst B."/>
            <person name="Lin Y.-C."/>
            <person name="Bayer T."/>
            <person name="Collen J."/>
            <person name="Dattolo E."/>
            <person name="De Paoli E."/>
            <person name="Dittami S."/>
            <person name="Maumus F."/>
            <person name="Michel G."/>
            <person name="Kersting A."/>
            <person name="Lauritano C."/>
            <person name="Lohaus R."/>
            <person name="Toepel M."/>
            <person name="Tonon T."/>
            <person name="Vanneste K."/>
            <person name="Amirebrahimi M."/>
            <person name="Brakel J."/>
            <person name="Bostroem C."/>
            <person name="Chovatia M."/>
            <person name="Grimwood J."/>
            <person name="Jenkins J.W."/>
            <person name="Jueterbock A."/>
            <person name="Mraz A."/>
            <person name="Stam W.T."/>
            <person name="Tice H."/>
            <person name="Bornberg-Bauer E."/>
            <person name="Green P.J."/>
            <person name="Pearson G.A."/>
            <person name="Procaccini G."/>
            <person name="Duarte C.M."/>
            <person name="Schmutz J."/>
            <person name="Reusch T.B.H."/>
            <person name="Van de Peer Y."/>
        </authorList>
    </citation>
    <scope>NUCLEOTIDE SEQUENCE [LARGE SCALE GENOMIC DNA]</scope>
    <source>
        <strain evidence="4">cv. Finnish</strain>
    </source>
</reference>
<dbReference type="PANTHER" id="PTHR37702:SF9">
    <property type="entry name" value="PROLINE-RICH FAMILY PROTEIN"/>
    <property type="match status" value="1"/>
</dbReference>
<feature type="chain" id="PRO_5005527582" description="Hydroxyproline-rich glycoprotein family protein" evidence="2">
    <location>
        <begin position="24"/>
        <end position="138"/>
    </location>
</feature>
<feature type="signal peptide" evidence="2">
    <location>
        <begin position="1"/>
        <end position="23"/>
    </location>
</feature>
<name>A0A0K9PGX8_ZOSMR</name>
<comment type="caution">
    <text evidence="3">The sequence shown here is derived from an EMBL/GenBank/DDBJ whole genome shotgun (WGS) entry which is preliminary data.</text>
</comment>
<dbReference type="PANTHER" id="PTHR37702">
    <property type="entry name" value="PROLINE-RICH FAMILY PROTEIN"/>
    <property type="match status" value="1"/>
</dbReference>
<evidence type="ECO:0008006" key="5">
    <source>
        <dbReference type="Google" id="ProtNLM"/>
    </source>
</evidence>
<organism evidence="3 4">
    <name type="scientific">Zostera marina</name>
    <name type="common">Eelgrass</name>
    <dbReference type="NCBI Taxonomy" id="29655"/>
    <lineage>
        <taxon>Eukaryota</taxon>
        <taxon>Viridiplantae</taxon>
        <taxon>Streptophyta</taxon>
        <taxon>Embryophyta</taxon>
        <taxon>Tracheophyta</taxon>
        <taxon>Spermatophyta</taxon>
        <taxon>Magnoliopsida</taxon>
        <taxon>Liliopsida</taxon>
        <taxon>Zosteraceae</taxon>
        <taxon>Zostera</taxon>
    </lineage>
</organism>
<evidence type="ECO:0000256" key="1">
    <source>
        <dbReference type="SAM" id="Phobius"/>
    </source>
</evidence>